<evidence type="ECO:0000313" key="2">
    <source>
        <dbReference type="Proteomes" id="UP000290608"/>
    </source>
</evidence>
<dbReference type="AlphaFoldDB" id="A0A4Q0PM41"/>
<dbReference type="EMBL" id="QOVL01000011">
    <property type="protein sequence ID" value="RXG28409.1"/>
    <property type="molecule type" value="Genomic_DNA"/>
</dbReference>
<dbReference type="Proteomes" id="UP000290608">
    <property type="component" value="Unassembled WGS sequence"/>
</dbReference>
<proteinExistence type="predicted"/>
<comment type="caution">
    <text evidence="1">The sequence shown here is derived from an EMBL/GenBank/DDBJ whole genome shotgun (WGS) entry which is preliminary data.</text>
</comment>
<evidence type="ECO:0000313" key="1">
    <source>
        <dbReference type="EMBL" id="RXG28409.1"/>
    </source>
</evidence>
<accession>A0A4Q0PM41</accession>
<reference evidence="1 2" key="1">
    <citation type="submission" date="2018-07" db="EMBL/GenBank/DDBJ databases">
        <title>Leeuwenhoekiella genomics.</title>
        <authorList>
            <person name="Tahon G."/>
            <person name="Willems A."/>
        </authorList>
    </citation>
    <scope>NUCLEOTIDE SEQUENCE [LARGE SCALE GENOMIC DNA]</scope>
    <source>
        <strain evidence="1 2">LMG 1345</strain>
    </source>
</reference>
<gene>
    <name evidence="1" type="ORF">DSL99_2410</name>
</gene>
<dbReference type="STRING" id="1122159.SAMN02745246_02701"/>
<name>A0A4Q0PM41_9FLAO</name>
<sequence>MVTFFSILGVLLIINFLLFKFSVAGGPVTEKSQKHVTPKQSTLTRQIAFNKAS</sequence>
<protein>
    <submittedName>
        <fullName evidence="1">Uncharacterized protein</fullName>
    </submittedName>
</protein>
<organism evidence="1 2">
    <name type="scientific">Leeuwenhoekiella marinoflava</name>
    <dbReference type="NCBI Taxonomy" id="988"/>
    <lineage>
        <taxon>Bacteria</taxon>
        <taxon>Pseudomonadati</taxon>
        <taxon>Bacteroidota</taxon>
        <taxon>Flavobacteriia</taxon>
        <taxon>Flavobacteriales</taxon>
        <taxon>Flavobacteriaceae</taxon>
        <taxon>Leeuwenhoekiella</taxon>
    </lineage>
</organism>